<name>A0A6I8QQY1_XENTR</name>
<dbReference type="InterPro" id="IPR052484">
    <property type="entry name" value="CENP-W/WIP1"/>
</dbReference>
<dbReference type="GeneTree" id="ENSGT00390000010369"/>
<reference evidence="8" key="2">
    <citation type="submission" date="2020-05" db="UniProtKB">
        <authorList>
            <consortium name="Ensembl"/>
        </authorList>
    </citation>
    <scope>IDENTIFICATION</scope>
</reference>
<reference evidence="8" key="1">
    <citation type="journal article" date="2010" name="Science">
        <title>The genome of the Western clawed frog Xenopus tropicalis.</title>
        <authorList>
            <person name="Hellsten U."/>
            <person name="Harland R.M."/>
            <person name="Gilchrist M.J."/>
            <person name="Hendrix D."/>
            <person name="Jurka J."/>
            <person name="Kapitonov V."/>
            <person name="Ovcharenko I."/>
            <person name="Putnam N.H."/>
            <person name="Shu S."/>
            <person name="Taher L."/>
            <person name="Blitz I.L."/>
            <person name="Blumberg B."/>
            <person name="Dichmann D.S."/>
            <person name="Dubchak I."/>
            <person name="Amaya E."/>
            <person name="Detter J.C."/>
            <person name="Fletcher R."/>
            <person name="Gerhard D.S."/>
            <person name="Goodstein D."/>
            <person name="Graves T."/>
            <person name="Grigoriev I.V."/>
            <person name="Grimwood J."/>
            <person name="Kawashima T."/>
            <person name="Lindquist E."/>
            <person name="Lucas S.M."/>
            <person name="Mead P.E."/>
            <person name="Mitros T."/>
            <person name="Ogino H."/>
            <person name="Ohta Y."/>
            <person name="Poliakov A.V."/>
            <person name="Pollet N."/>
            <person name="Robert J."/>
            <person name="Salamov A."/>
            <person name="Sater A.K."/>
            <person name="Schmutz J."/>
            <person name="Terry A."/>
            <person name="Vize P.D."/>
            <person name="Warren W.C."/>
            <person name="Wells D."/>
            <person name="Wills A."/>
            <person name="Wilson R.K."/>
            <person name="Zimmerman L.B."/>
            <person name="Zorn A.M."/>
            <person name="Grainger R."/>
            <person name="Grammer T."/>
            <person name="Khokha M.K."/>
            <person name="Richardson P.M."/>
            <person name="Rokhsar D.S."/>
        </authorList>
    </citation>
    <scope>NUCLEOTIDE SEQUENCE [LARGE SCALE GENOMIC DNA]</scope>
    <source>
        <strain evidence="8">Nigerian</strain>
    </source>
</reference>
<dbReference type="AlphaFoldDB" id="A0A6I8QQY1"/>
<evidence type="ECO:0000256" key="4">
    <source>
        <dbReference type="ARBA" id="ARBA00022838"/>
    </source>
</evidence>
<evidence type="ECO:0008006" key="9">
    <source>
        <dbReference type="Google" id="ProtNLM"/>
    </source>
</evidence>
<keyword evidence="6" id="KW-0137">Centromere</keyword>
<dbReference type="PANTHER" id="PTHR34832:SF1">
    <property type="entry name" value="CENTROMERE PROTEIN W"/>
    <property type="match status" value="1"/>
</dbReference>
<evidence type="ECO:0000256" key="6">
    <source>
        <dbReference type="ARBA" id="ARBA00023328"/>
    </source>
</evidence>
<dbReference type="InParanoid" id="A0A6I8QQY1"/>
<evidence type="ECO:0000256" key="2">
    <source>
        <dbReference type="ARBA" id="ARBA00004629"/>
    </source>
</evidence>
<dbReference type="GO" id="GO:0000278">
    <property type="term" value="P:mitotic cell cycle"/>
    <property type="evidence" value="ECO:0007669"/>
    <property type="project" value="InterPro"/>
</dbReference>
<keyword evidence="5" id="KW-0539">Nucleus</keyword>
<dbReference type="Ensembl" id="ENSXETT00000082116">
    <property type="protein sequence ID" value="ENSXETP00000075588"/>
    <property type="gene ID" value="ENSXETG00000035908"/>
</dbReference>
<dbReference type="Pfam" id="PF15510">
    <property type="entry name" value="CENP-W"/>
    <property type="match status" value="1"/>
</dbReference>
<comment type="similarity">
    <text evidence="7">Belongs to the CENP-W/WIP1 family.</text>
</comment>
<evidence type="ECO:0000256" key="1">
    <source>
        <dbReference type="ARBA" id="ARBA00004123"/>
    </source>
</evidence>
<sequence length="108" mass="12147">MLHSAWIGPVCPQPGLAHSSPTESRMEKTRHRMKGAIPRGTLRSILKKHQPTMRREAELDVLVHLNCLLFVRRLVEEAQLKALENKSSVIKPEHIKAVAKTALKKSKG</sequence>
<organism evidence="8">
    <name type="scientific">Xenopus tropicalis</name>
    <name type="common">Western clawed frog</name>
    <name type="synonym">Silurana tropicalis</name>
    <dbReference type="NCBI Taxonomy" id="8364"/>
    <lineage>
        <taxon>Eukaryota</taxon>
        <taxon>Metazoa</taxon>
        <taxon>Chordata</taxon>
        <taxon>Craniata</taxon>
        <taxon>Vertebrata</taxon>
        <taxon>Euteleostomi</taxon>
        <taxon>Amphibia</taxon>
        <taxon>Batrachia</taxon>
        <taxon>Anura</taxon>
        <taxon>Pipoidea</taxon>
        <taxon>Pipidae</taxon>
        <taxon>Xenopodinae</taxon>
        <taxon>Xenopus</taxon>
        <taxon>Silurana</taxon>
    </lineage>
</organism>
<dbReference type="InterPro" id="IPR028847">
    <property type="entry name" value="CENP-W"/>
</dbReference>
<keyword evidence="3" id="KW-0158">Chromosome</keyword>
<evidence type="ECO:0000256" key="3">
    <source>
        <dbReference type="ARBA" id="ARBA00022454"/>
    </source>
</evidence>
<accession>A0A6I8QQY1</accession>
<dbReference type="GO" id="GO:0051382">
    <property type="term" value="P:kinetochore assembly"/>
    <property type="evidence" value="ECO:0007669"/>
    <property type="project" value="InterPro"/>
</dbReference>
<dbReference type="SUPFAM" id="SSF47113">
    <property type="entry name" value="Histone-fold"/>
    <property type="match status" value="1"/>
</dbReference>
<dbReference type="GO" id="GO:0005634">
    <property type="term" value="C:nucleus"/>
    <property type="evidence" value="ECO:0007669"/>
    <property type="project" value="UniProtKB-SubCell"/>
</dbReference>
<dbReference type="InterPro" id="IPR009072">
    <property type="entry name" value="Histone-fold"/>
</dbReference>
<dbReference type="PANTHER" id="PTHR34832">
    <property type="entry name" value="CENTROMERE PROTEIN W"/>
    <property type="match status" value="1"/>
</dbReference>
<protein>
    <recommendedName>
        <fullName evidence="9">Centromere protein W</fullName>
    </recommendedName>
</protein>
<keyword evidence="4" id="KW-0995">Kinetochore</keyword>
<dbReference type="GO" id="GO:0046982">
    <property type="term" value="F:protein heterodimerization activity"/>
    <property type="evidence" value="ECO:0007669"/>
    <property type="project" value="InterPro"/>
</dbReference>
<proteinExistence type="inferred from homology"/>
<dbReference type="GO" id="GO:0000776">
    <property type="term" value="C:kinetochore"/>
    <property type="evidence" value="ECO:0007669"/>
    <property type="project" value="UniProtKB-KW"/>
</dbReference>
<dbReference type="Bgee" id="ENSXETG00000035908">
    <property type="expression patterns" value="Expressed in testis and 15 other cell types or tissues"/>
</dbReference>
<evidence type="ECO:0000313" key="8">
    <source>
        <dbReference type="Ensembl" id="ENSXETP00000075588"/>
    </source>
</evidence>
<evidence type="ECO:0000256" key="7">
    <source>
        <dbReference type="ARBA" id="ARBA00038432"/>
    </source>
</evidence>
<dbReference type="GO" id="GO:0003677">
    <property type="term" value="F:DNA binding"/>
    <property type="evidence" value="ECO:0007669"/>
    <property type="project" value="InterPro"/>
</dbReference>
<comment type="subcellular location">
    <subcellularLocation>
        <location evidence="2">Chromosome</location>
        <location evidence="2">Centromere</location>
        <location evidence="2">Kinetochore</location>
    </subcellularLocation>
    <subcellularLocation>
        <location evidence="1">Nucleus</location>
    </subcellularLocation>
</comment>
<dbReference type="CDD" id="cd13732">
    <property type="entry name" value="HFD_CENP-W"/>
    <property type="match status" value="1"/>
</dbReference>
<dbReference type="Gene3D" id="1.10.20.10">
    <property type="entry name" value="Histone, subunit A"/>
    <property type="match status" value="1"/>
</dbReference>
<evidence type="ECO:0000256" key="5">
    <source>
        <dbReference type="ARBA" id="ARBA00023242"/>
    </source>
</evidence>
<dbReference type="FunCoup" id="A0A6I8QQY1">
    <property type="interactions" value="740"/>
</dbReference>